<accession>A0A6J5NA97</accession>
<organism evidence="2">
    <name type="scientific">uncultured Caudovirales phage</name>
    <dbReference type="NCBI Taxonomy" id="2100421"/>
    <lineage>
        <taxon>Viruses</taxon>
        <taxon>Duplodnaviria</taxon>
        <taxon>Heunggongvirae</taxon>
        <taxon>Uroviricota</taxon>
        <taxon>Caudoviricetes</taxon>
        <taxon>Peduoviridae</taxon>
        <taxon>Maltschvirus</taxon>
        <taxon>Maltschvirus maltsch</taxon>
    </lineage>
</organism>
<name>A0A6J5NA97_9CAUD</name>
<sequence length="45" mass="5061">MDNVYYKGELIPAKDWDYETSKPKQVSAKKEAAKSVVTGVPTEEE</sequence>
<evidence type="ECO:0000256" key="1">
    <source>
        <dbReference type="SAM" id="MobiDB-lite"/>
    </source>
</evidence>
<feature type="region of interest" description="Disordered" evidence="1">
    <location>
        <begin position="20"/>
        <end position="45"/>
    </location>
</feature>
<proteinExistence type="predicted"/>
<dbReference type="EMBL" id="LR796627">
    <property type="protein sequence ID" value="CAB4155647.1"/>
    <property type="molecule type" value="Genomic_DNA"/>
</dbReference>
<evidence type="ECO:0000313" key="2">
    <source>
        <dbReference type="EMBL" id="CAB4155647.1"/>
    </source>
</evidence>
<gene>
    <name evidence="2" type="ORF">UFOVP660_17</name>
</gene>
<feature type="compositionally biased region" description="Basic and acidic residues" evidence="1">
    <location>
        <begin position="20"/>
        <end position="33"/>
    </location>
</feature>
<reference evidence="2" key="1">
    <citation type="submission" date="2020-04" db="EMBL/GenBank/DDBJ databases">
        <authorList>
            <person name="Chiriac C."/>
            <person name="Salcher M."/>
            <person name="Ghai R."/>
            <person name="Kavagutti S V."/>
        </authorList>
    </citation>
    <scope>NUCLEOTIDE SEQUENCE</scope>
</reference>
<protein>
    <submittedName>
        <fullName evidence="2">Uncharacterized protein</fullName>
    </submittedName>
</protein>